<reference evidence="3" key="1">
    <citation type="journal article" date="2019" name="Int. J. Syst. Evol. Microbiol.">
        <title>The Global Catalogue of Microorganisms (GCM) 10K type strain sequencing project: providing services to taxonomists for standard genome sequencing and annotation.</title>
        <authorList>
            <consortium name="The Broad Institute Genomics Platform"/>
            <consortium name="The Broad Institute Genome Sequencing Center for Infectious Disease"/>
            <person name="Wu L."/>
            <person name="Ma J."/>
        </authorList>
    </citation>
    <scope>NUCLEOTIDE SEQUENCE [LARGE SCALE GENOMIC DNA]</scope>
    <source>
        <strain evidence="3">CGMCC 1.16455</strain>
    </source>
</reference>
<dbReference type="GO" id="GO:0016757">
    <property type="term" value="F:glycosyltransferase activity"/>
    <property type="evidence" value="ECO:0007669"/>
    <property type="project" value="UniProtKB-KW"/>
</dbReference>
<name>A0ABW0FGN0_9MICO</name>
<proteinExistence type="predicted"/>
<evidence type="ECO:0000313" key="3">
    <source>
        <dbReference type="Proteomes" id="UP001595937"/>
    </source>
</evidence>
<keyword evidence="2" id="KW-0808">Transferase</keyword>
<accession>A0ABW0FGN0</accession>
<feature type="domain" description="Polysaccharide pyruvyl transferase" evidence="1">
    <location>
        <begin position="45"/>
        <end position="197"/>
    </location>
</feature>
<dbReference type="EC" id="2.4.-.-" evidence="2"/>
<keyword evidence="2" id="KW-0328">Glycosyltransferase</keyword>
<keyword evidence="3" id="KW-1185">Reference proteome</keyword>
<evidence type="ECO:0000313" key="2">
    <source>
        <dbReference type="EMBL" id="MFC5297756.1"/>
    </source>
</evidence>
<dbReference type="Proteomes" id="UP001595937">
    <property type="component" value="Unassembled WGS sequence"/>
</dbReference>
<gene>
    <name evidence="2" type="ORF">ACFPK8_09570</name>
</gene>
<evidence type="ECO:0000259" key="1">
    <source>
        <dbReference type="Pfam" id="PF04230"/>
    </source>
</evidence>
<dbReference type="InterPro" id="IPR007345">
    <property type="entry name" value="Polysacch_pyruvyl_Trfase"/>
</dbReference>
<dbReference type="RefSeq" id="WP_343921988.1">
    <property type="nucleotide sequence ID" value="NZ_BAAAIR010000006.1"/>
</dbReference>
<protein>
    <submittedName>
        <fullName evidence="2">Polysaccharide pyruvyl transferase family protein</fullName>
        <ecNumber evidence="2">2.4.-.-</ecNumber>
    </submittedName>
</protein>
<sequence>MAATVKVFWWRWKPPQRLNFGDEITAPLVERITGRTVKWAAPDRCDLIGAGSVMQMLIKRRGDNDPLAWGSGFIDDPHLRGDLPTVRASAVRGERTLSNIESSVGSGVSLGDPGLLAPLFLHGAVKKRYALGVIPHYKDAESEFVTSARGIGSSVRVIDVGWTPEEVAREIASCDAVISSSLHGLIFSDALGVPNAHVRLGGKVKGGLYKFGDYYSAFSGADRYREYVPSADGLGSLQAVVDSIGGNYVAPRGLSDLQEGLVRSLGEL</sequence>
<dbReference type="EMBL" id="JBHSLN010000022">
    <property type="protein sequence ID" value="MFC5297756.1"/>
    <property type="molecule type" value="Genomic_DNA"/>
</dbReference>
<dbReference type="Pfam" id="PF04230">
    <property type="entry name" value="PS_pyruv_trans"/>
    <property type="match status" value="1"/>
</dbReference>
<dbReference type="GeneID" id="303295712"/>
<organism evidence="2 3">
    <name type="scientific">Brachybacterium tyrofermentans</name>
    <dbReference type="NCBI Taxonomy" id="47848"/>
    <lineage>
        <taxon>Bacteria</taxon>
        <taxon>Bacillati</taxon>
        <taxon>Actinomycetota</taxon>
        <taxon>Actinomycetes</taxon>
        <taxon>Micrococcales</taxon>
        <taxon>Dermabacteraceae</taxon>
        <taxon>Brachybacterium</taxon>
    </lineage>
</organism>
<comment type="caution">
    <text evidence="2">The sequence shown here is derived from an EMBL/GenBank/DDBJ whole genome shotgun (WGS) entry which is preliminary data.</text>
</comment>